<keyword evidence="3" id="KW-1185">Reference proteome</keyword>
<sequence>MFPLAPQQPRGGTNTANDMSRRSGKGTRARGISLFFVEKFQAFDMATTKSGQCSLCGSCTLGLWRQTRTISSVPFVCGRDFPSRICFSPVDRRYFGREEFTRGGRRKSTSLFRKQVCHLIAQDSNMGGNPLNANSAFL</sequence>
<dbReference type="Proteomes" id="UP000499080">
    <property type="component" value="Unassembled WGS sequence"/>
</dbReference>
<gene>
    <name evidence="2" type="ORF">AVEN_65517_1</name>
</gene>
<name>A0A4Y2FG62_ARAVE</name>
<accession>A0A4Y2FG62</accession>
<feature type="region of interest" description="Disordered" evidence="1">
    <location>
        <begin position="1"/>
        <end position="26"/>
    </location>
</feature>
<organism evidence="2 3">
    <name type="scientific">Araneus ventricosus</name>
    <name type="common">Orbweaver spider</name>
    <name type="synonym">Epeira ventricosa</name>
    <dbReference type="NCBI Taxonomy" id="182803"/>
    <lineage>
        <taxon>Eukaryota</taxon>
        <taxon>Metazoa</taxon>
        <taxon>Ecdysozoa</taxon>
        <taxon>Arthropoda</taxon>
        <taxon>Chelicerata</taxon>
        <taxon>Arachnida</taxon>
        <taxon>Araneae</taxon>
        <taxon>Araneomorphae</taxon>
        <taxon>Entelegynae</taxon>
        <taxon>Araneoidea</taxon>
        <taxon>Araneidae</taxon>
        <taxon>Araneus</taxon>
    </lineage>
</organism>
<evidence type="ECO:0000256" key="1">
    <source>
        <dbReference type="SAM" id="MobiDB-lite"/>
    </source>
</evidence>
<evidence type="ECO:0000313" key="2">
    <source>
        <dbReference type="EMBL" id="GBM39486.1"/>
    </source>
</evidence>
<reference evidence="2 3" key="1">
    <citation type="journal article" date="2019" name="Sci. Rep.">
        <title>Orb-weaving spider Araneus ventricosus genome elucidates the spidroin gene catalogue.</title>
        <authorList>
            <person name="Kono N."/>
            <person name="Nakamura H."/>
            <person name="Ohtoshi R."/>
            <person name="Moran D.A.P."/>
            <person name="Shinohara A."/>
            <person name="Yoshida Y."/>
            <person name="Fujiwara M."/>
            <person name="Mori M."/>
            <person name="Tomita M."/>
            <person name="Arakawa K."/>
        </authorList>
    </citation>
    <scope>NUCLEOTIDE SEQUENCE [LARGE SCALE GENOMIC DNA]</scope>
</reference>
<evidence type="ECO:0000313" key="3">
    <source>
        <dbReference type="Proteomes" id="UP000499080"/>
    </source>
</evidence>
<dbReference type="EMBL" id="BGPR01000898">
    <property type="protein sequence ID" value="GBM39486.1"/>
    <property type="molecule type" value="Genomic_DNA"/>
</dbReference>
<proteinExistence type="predicted"/>
<protein>
    <submittedName>
        <fullName evidence="2">Uncharacterized protein</fullName>
    </submittedName>
</protein>
<comment type="caution">
    <text evidence="2">The sequence shown here is derived from an EMBL/GenBank/DDBJ whole genome shotgun (WGS) entry which is preliminary data.</text>
</comment>
<dbReference type="AlphaFoldDB" id="A0A4Y2FG62"/>